<feature type="transmembrane region" description="Helical" evidence="7">
    <location>
        <begin position="129"/>
        <end position="155"/>
    </location>
</feature>
<protein>
    <recommendedName>
        <fullName evidence="8">Sulfatase N-terminal domain-containing protein</fullName>
    </recommendedName>
</protein>
<dbReference type="InterPro" id="IPR040423">
    <property type="entry name" value="PEA_transferase"/>
</dbReference>
<dbReference type="PANTHER" id="PTHR30443">
    <property type="entry name" value="INNER MEMBRANE PROTEIN"/>
    <property type="match status" value="1"/>
</dbReference>
<evidence type="ECO:0000259" key="8">
    <source>
        <dbReference type="Pfam" id="PF00884"/>
    </source>
</evidence>
<keyword evidence="2" id="KW-1003">Cell membrane</keyword>
<feature type="transmembrane region" description="Helical" evidence="7">
    <location>
        <begin position="20"/>
        <end position="42"/>
    </location>
</feature>
<gene>
    <name evidence="9" type="ORF">HQ38_08655</name>
</gene>
<dbReference type="PANTHER" id="PTHR30443:SF2">
    <property type="entry name" value="PHOSPHOETHANOLAMINE TRANSFERASE EPTC"/>
    <property type="match status" value="1"/>
</dbReference>
<keyword evidence="6 7" id="KW-0472">Membrane</keyword>
<dbReference type="InterPro" id="IPR000917">
    <property type="entry name" value="Sulfatase_N"/>
</dbReference>
<evidence type="ECO:0000313" key="9">
    <source>
        <dbReference type="EMBL" id="KGN93697.1"/>
    </source>
</evidence>
<dbReference type="GO" id="GO:0005886">
    <property type="term" value="C:plasma membrane"/>
    <property type="evidence" value="ECO:0007669"/>
    <property type="project" value="UniProtKB-SubCell"/>
</dbReference>
<organism evidence="9 10">
    <name type="scientific">Porphyromonas crevioricanis</name>
    <dbReference type="NCBI Taxonomy" id="393921"/>
    <lineage>
        <taxon>Bacteria</taxon>
        <taxon>Pseudomonadati</taxon>
        <taxon>Bacteroidota</taxon>
        <taxon>Bacteroidia</taxon>
        <taxon>Bacteroidales</taxon>
        <taxon>Porphyromonadaceae</taxon>
        <taxon>Porphyromonas</taxon>
    </lineage>
</organism>
<dbReference type="AlphaFoldDB" id="A0AB34PGM8"/>
<dbReference type="Gene3D" id="3.40.720.10">
    <property type="entry name" value="Alkaline Phosphatase, subunit A"/>
    <property type="match status" value="1"/>
</dbReference>
<keyword evidence="4 7" id="KW-0812">Transmembrane</keyword>
<feature type="domain" description="Sulfatase N-terminal" evidence="8">
    <location>
        <begin position="256"/>
        <end position="553"/>
    </location>
</feature>
<dbReference type="GO" id="GO:0016776">
    <property type="term" value="F:phosphotransferase activity, phosphate group as acceptor"/>
    <property type="evidence" value="ECO:0007669"/>
    <property type="project" value="TreeGrafter"/>
</dbReference>
<evidence type="ECO:0000256" key="3">
    <source>
        <dbReference type="ARBA" id="ARBA00022679"/>
    </source>
</evidence>
<evidence type="ECO:0000256" key="7">
    <source>
        <dbReference type="SAM" id="Phobius"/>
    </source>
</evidence>
<accession>A0AB34PGM8</accession>
<dbReference type="SUPFAM" id="SSF53649">
    <property type="entry name" value="Alkaline phosphatase-like"/>
    <property type="match status" value="1"/>
</dbReference>
<evidence type="ECO:0000256" key="1">
    <source>
        <dbReference type="ARBA" id="ARBA00004651"/>
    </source>
</evidence>
<dbReference type="GO" id="GO:0009244">
    <property type="term" value="P:lipopolysaccharide core region biosynthetic process"/>
    <property type="evidence" value="ECO:0007669"/>
    <property type="project" value="TreeGrafter"/>
</dbReference>
<dbReference type="InterPro" id="IPR017850">
    <property type="entry name" value="Alkaline_phosphatase_core_sf"/>
</dbReference>
<reference evidence="9 10" key="1">
    <citation type="submission" date="2014-08" db="EMBL/GenBank/DDBJ databases">
        <title>Porphyromonas crevioricanis strain:COT-253_OH1447 Genome sequencing.</title>
        <authorList>
            <person name="Wallis C."/>
            <person name="Deusch O."/>
            <person name="O'Flynn C."/>
            <person name="Davis I."/>
            <person name="Jospin G."/>
            <person name="Darling A.E."/>
            <person name="Coil D.A."/>
            <person name="Alexiev A."/>
            <person name="Horsfall A."/>
            <person name="Kirkwood N."/>
            <person name="Harris S."/>
            <person name="Eisen J.A."/>
        </authorList>
    </citation>
    <scope>NUCLEOTIDE SEQUENCE [LARGE SCALE GENOMIC DNA]</scope>
    <source>
        <strain evidence="10">COT-253 OH1447</strain>
    </source>
</reference>
<keyword evidence="3" id="KW-0808">Transferase</keyword>
<comment type="caution">
    <text evidence="9">The sequence shown here is derived from an EMBL/GenBank/DDBJ whole genome shotgun (WGS) entry which is preliminary data.</text>
</comment>
<dbReference type="InterPro" id="IPR058130">
    <property type="entry name" value="PEA_transf_C"/>
</dbReference>
<evidence type="ECO:0000256" key="4">
    <source>
        <dbReference type="ARBA" id="ARBA00022692"/>
    </source>
</evidence>
<evidence type="ECO:0000256" key="2">
    <source>
        <dbReference type="ARBA" id="ARBA00022475"/>
    </source>
</evidence>
<dbReference type="Pfam" id="PF00884">
    <property type="entry name" value="Sulfatase"/>
    <property type="match status" value="1"/>
</dbReference>
<dbReference type="CDD" id="cd16017">
    <property type="entry name" value="LptA"/>
    <property type="match status" value="1"/>
</dbReference>
<keyword evidence="5 7" id="KW-1133">Transmembrane helix</keyword>
<sequence>MVMKASSRQDYWKGVWQRIFSSSSISLLIFILAIQLLDLYLVQTISIHTDTWPLYWTTIALPLLALAILIPALIPFRTVRSWVVGCEVFLVSLLFIWEYSLLTEKGTSVTDTVMMQFLFSPSEGARRELLPWGISIGQGFRAILWLLFFAVLAAVHRPLIRVCKYFITTSRYSMARRIGTLVIIFSACLFFAPYSCSRRAYSDFYINDDQLSMPERFFVATKQAMNERLKLQERMDQMNSISLDPIRILKERPPHNVVLIIGESLRSVDMQCYGYPLKTTPRLDSMAKAGHLILYDDVVTCAPSTDESLKSVLTYHNALDTISQWYEFPSIHQVFKSANYKTYHTSTQERGGAYLGYVTAITNIADSTAYTTLDTYGIWRWGSVDSDKRYDEDILPLLVDYRDFGSPLFTTVQLFGSHEYYKDRYPEQYEHFTADSIIETQLNDHQKIMSAYYLNSILYNDYVVDQIFRRYADTSSIVIYFSDHGQVRYDAPGYENSYGHGATENAMRIPFMVYMSPQFIEENPDIYEAVLSACHRPFMTDMLTPSLVALMGITNRFSNPAFELWGESFDATRPREFHGWRTDLIFTSKY</sequence>
<evidence type="ECO:0000256" key="5">
    <source>
        <dbReference type="ARBA" id="ARBA00022989"/>
    </source>
</evidence>
<proteinExistence type="predicted"/>
<dbReference type="EMBL" id="JQJC01000024">
    <property type="protein sequence ID" value="KGN93697.1"/>
    <property type="molecule type" value="Genomic_DNA"/>
</dbReference>
<feature type="transmembrane region" description="Helical" evidence="7">
    <location>
        <begin position="54"/>
        <end position="74"/>
    </location>
</feature>
<dbReference type="Proteomes" id="UP000030136">
    <property type="component" value="Unassembled WGS sequence"/>
</dbReference>
<evidence type="ECO:0000313" key="10">
    <source>
        <dbReference type="Proteomes" id="UP000030136"/>
    </source>
</evidence>
<feature type="transmembrane region" description="Helical" evidence="7">
    <location>
        <begin position="81"/>
        <end position="102"/>
    </location>
</feature>
<feature type="transmembrane region" description="Helical" evidence="7">
    <location>
        <begin position="175"/>
        <end position="194"/>
    </location>
</feature>
<name>A0AB34PGM8_9PORP</name>
<evidence type="ECO:0000256" key="6">
    <source>
        <dbReference type="ARBA" id="ARBA00023136"/>
    </source>
</evidence>
<comment type="subcellular location">
    <subcellularLocation>
        <location evidence="1">Cell membrane</location>
        <topology evidence="1">Multi-pass membrane protein</topology>
    </subcellularLocation>
</comment>